<dbReference type="Pfam" id="PF06197">
    <property type="entry name" value="DUF998"/>
    <property type="match status" value="1"/>
</dbReference>
<feature type="transmembrane region" description="Helical" evidence="1">
    <location>
        <begin position="48"/>
        <end position="71"/>
    </location>
</feature>
<comment type="caution">
    <text evidence="2">The sequence shown here is derived from an EMBL/GenBank/DDBJ whole genome shotgun (WGS) entry which is preliminary data.</text>
</comment>
<organism evidence="2 3">
    <name type="scientific">Actinomyces johnsonii</name>
    <dbReference type="NCBI Taxonomy" id="544581"/>
    <lineage>
        <taxon>Bacteria</taxon>
        <taxon>Bacillati</taxon>
        <taxon>Actinomycetota</taxon>
        <taxon>Actinomycetes</taxon>
        <taxon>Actinomycetales</taxon>
        <taxon>Actinomycetaceae</taxon>
        <taxon>Actinomyces</taxon>
    </lineage>
</organism>
<feature type="transmembrane region" description="Helical" evidence="1">
    <location>
        <begin position="77"/>
        <end position="95"/>
    </location>
</feature>
<gene>
    <name evidence="2" type="ORF">FK256_08135</name>
</gene>
<feature type="transmembrane region" description="Helical" evidence="1">
    <location>
        <begin position="107"/>
        <end position="130"/>
    </location>
</feature>
<dbReference type="Proteomes" id="UP000319010">
    <property type="component" value="Unassembled WGS sequence"/>
</dbReference>
<keyword evidence="1" id="KW-1133">Transmembrane helix</keyword>
<keyword evidence="1" id="KW-0472">Membrane</keyword>
<protein>
    <submittedName>
        <fullName evidence="2">DUF998 domain-containing protein</fullName>
    </submittedName>
</protein>
<proteinExistence type="predicted"/>
<dbReference type="InterPro" id="IPR009339">
    <property type="entry name" value="DUF998"/>
</dbReference>
<evidence type="ECO:0000313" key="3">
    <source>
        <dbReference type="Proteomes" id="UP000319010"/>
    </source>
</evidence>
<dbReference type="EMBL" id="VICB01000011">
    <property type="protein sequence ID" value="TQD42996.1"/>
    <property type="molecule type" value="Genomic_DNA"/>
</dbReference>
<feature type="transmembrane region" description="Helical" evidence="1">
    <location>
        <begin position="150"/>
        <end position="168"/>
    </location>
</feature>
<keyword evidence="1" id="KW-0812">Transmembrane</keyword>
<feature type="transmembrane region" description="Helical" evidence="1">
    <location>
        <begin position="180"/>
        <end position="197"/>
    </location>
</feature>
<evidence type="ECO:0000256" key="1">
    <source>
        <dbReference type="SAM" id="Phobius"/>
    </source>
</evidence>
<feature type="transmembrane region" description="Helical" evidence="1">
    <location>
        <begin position="6"/>
        <end position="27"/>
    </location>
</feature>
<evidence type="ECO:0000313" key="2">
    <source>
        <dbReference type="EMBL" id="TQD42996.1"/>
    </source>
</evidence>
<dbReference type="AlphaFoldDB" id="A0A507ZZ31"/>
<name>A0A507ZZ31_9ACTO</name>
<sequence length="198" mass="20890">MTTVLAAVALVLGVARLAMFIALHLVPSDYNIVQHAVSDYAVGPTRRLATAITWTSAVFWAVLAGAVALGPPTPEKGVALWLAVLAVIFAALPFLPTDVEGQPTTLIGRLHLVAAIAWFAIAYSCMGNIVRLLAPLAPQGLVSFLGATRWVTAAALIALVTALVIRRLRPYAFGISERIFLLAVYVFYLGSAAGLLLA</sequence>
<reference evidence="2 3" key="1">
    <citation type="submission" date="2019-06" db="EMBL/GenBank/DDBJ databases">
        <title>Draft genome sequence of Actinomyces johnsonii CCUG 34287T.</title>
        <authorList>
            <person name="Salva-Serra F."/>
            <person name="Cardew S."/>
            <person name="Moore E."/>
        </authorList>
    </citation>
    <scope>NUCLEOTIDE SEQUENCE [LARGE SCALE GENOMIC DNA]</scope>
    <source>
        <strain evidence="2 3">CCUG 34287</strain>
    </source>
</reference>
<dbReference type="RefSeq" id="WP_141424404.1">
    <property type="nucleotide sequence ID" value="NZ_JASPFB010000018.1"/>
</dbReference>
<accession>A0A507ZZ31</accession>